<protein>
    <submittedName>
        <fullName evidence="1">Uncharacterized protein</fullName>
    </submittedName>
</protein>
<dbReference type="EMBL" id="CM029047">
    <property type="protein sequence ID" value="KAG2585619.1"/>
    <property type="molecule type" value="Genomic_DNA"/>
</dbReference>
<comment type="caution">
    <text evidence="1">The sequence shown here is derived from an EMBL/GenBank/DDBJ whole genome shotgun (WGS) entry which is preliminary data.</text>
</comment>
<dbReference type="AlphaFoldDB" id="A0A8T0RM12"/>
<evidence type="ECO:0000313" key="1">
    <source>
        <dbReference type="EMBL" id="KAG2585619.1"/>
    </source>
</evidence>
<evidence type="ECO:0000313" key="2">
    <source>
        <dbReference type="Proteomes" id="UP000823388"/>
    </source>
</evidence>
<dbReference type="Proteomes" id="UP000823388">
    <property type="component" value="Chromosome 6K"/>
</dbReference>
<organism evidence="1 2">
    <name type="scientific">Panicum virgatum</name>
    <name type="common">Blackwell switchgrass</name>
    <dbReference type="NCBI Taxonomy" id="38727"/>
    <lineage>
        <taxon>Eukaryota</taxon>
        <taxon>Viridiplantae</taxon>
        <taxon>Streptophyta</taxon>
        <taxon>Embryophyta</taxon>
        <taxon>Tracheophyta</taxon>
        <taxon>Spermatophyta</taxon>
        <taxon>Magnoliopsida</taxon>
        <taxon>Liliopsida</taxon>
        <taxon>Poales</taxon>
        <taxon>Poaceae</taxon>
        <taxon>PACMAD clade</taxon>
        <taxon>Panicoideae</taxon>
        <taxon>Panicodae</taxon>
        <taxon>Paniceae</taxon>
        <taxon>Panicinae</taxon>
        <taxon>Panicum</taxon>
        <taxon>Panicum sect. Hiantes</taxon>
    </lineage>
</organism>
<proteinExistence type="predicted"/>
<accession>A0A8T0RM12</accession>
<gene>
    <name evidence="1" type="ORF">PVAP13_6KG402450</name>
</gene>
<sequence length="123" mass="13567">MAESCFRYSDWSSEIRPRVKWRSEYDEYLEAEAAVPQGAEPPARARRRRLIGLYCIKWVALRSLPCRFNPSAAMQLGPGAARALGRRQQLGRYSEGRKPGCAEVAGGLAGCPDAGHGYLQNGP</sequence>
<keyword evidence="2" id="KW-1185">Reference proteome</keyword>
<name>A0A8T0RM12_PANVG</name>
<reference evidence="1" key="1">
    <citation type="submission" date="2020-05" db="EMBL/GenBank/DDBJ databases">
        <title>WGS assembly of Panicum virgatum.</title>
        <authorList>
            <person name="Lovell J.T."/>
            <person name="Jenkins J."/>
            <person name="Shu S."/>
            <person name="Juenger T.E."/>
            <person name="Schmutz J."/>
        </authorList>
    </citation>
    <scope>NUCLEOTIDE SEQUENCE</scope>
    <source>
        <strain evidence="1">AP13</strain>
    </source>
</reference>